<keyword evidence="1" id="KW-0472">Membrane</keyword>
<feature type="transmembrane region" description="Helical" evidence="1">
    <location>
        <begin position="48"/>
        <end position="69"/>
    </location>
</feature>
<dbReference type="Pfam" id="PF19545">
    <property type="entry name" value="DUF6069"/>
    <property type="match status" value="1"/>
</dbReference>
<evidence type="ECO:0000313" key="3">
    <source>
        <dbReference type="Proteomes" id="UP000176005"/>
    </source>
</evidence>
<protein>
    <submittedName>
        <fullName evidence="2">Uncharacterized protein</fullName>
    </submittedName>
</protein>
<keyword evidence="3" id="KW-1185">Reference proteome</keyword>
<dbReference type="InterPro" id="IPR045713">
    <property type="entry name" value="DUF6069"/>
</dbReference>
<name>A0A1E7L1M9_9ACTN</name>
<keyword evidence="1" id="KW-0812">Transmembrane</keyword>
<comment type="caution">
    <text evidence="2">The sequence shown here is derived from an EMBL/GenBank/DDBJ whole genome shotgun (WGS) entry which is preliminary data.</text>
</comment>
<keyword evidence="1" id="KW-1133">Transmembrane helix</keyword>
<proteinExistence type="predicted"/>
<evidence type="ECO:0000313" key="2">
    <source>
        <dbReference type="EMBL" id="OEV10094.1"/>
    </source>
</evidence>
<organism evidence="2 3">
    <name type="scientific">Streptomyces nanshensis</name>
    <dbReference type="NCBI Taxonomy" id="518642"/>
    <lineage>
        <taxon>Bacteria</taxon>
        <taxon>Bacillati</taxon>
        <taxon>Actinomycetota</taxon>
        <taxon>Actinomycetes</taxon>
        <taxon>Kitasatosporales</taxon>
        <taxon>Streptomycetaceae</taxon>
        <taxon>Streptomyces</taxon>
    </lineage>
</organism>
<accession>A0A1E7L1M9</accession>
<sequence>MWAGGFVVALVAALAAAVALLLVREVLDIPVLAPVVDGSTETASTGRYALGAALVALAATAVLHLLTLATPQPVRFLGWIVALGTAAVMLLPFTTTASWQAKGGTAGVSLVVGIVIGTLLATVARTATASGRDGDAERG</sequence>
<reference evidence="2 3" key="1">
    <citation type="journal article" date="2016" name="Front. Microbiol.">
        <title>Comparative Genomics Analysis of Streptomyces Species Reveals Their Adaptation to the Marine Environment and Their Diversity at the Genomic Level.</title>
        <authorList>
            <person name="Tian X."/>
            <person name="Zhang Z."/>
            <person name="Yang T."/>
            <person name="Chen M."/>
            <person name="Li J."/>
            <person name="Chen F."/>
            <person name="Yang J."/>
            <person name="Li W."/>
            <person name="Zhang B."/>
            <person name="Zhang Z."/>
            <person name="Wu J."/>
            <person name="Zhang C."/>
            <person name="Long L."/>
            <person name="Xiao J."/>
        </authorList>
    </citation>
    <scope>NUCLEOTIDE SEQUENCE [LARGE SCALE GENOMIC DNA]</scope>
    <source>
        <strain evidence="2 3">SCSIO 10429</strain>
    </source>
</reference>
<dbReference type="EMBL" id="LJGW01000325">
    <property type="protein sequence ID" value="OEV10094.1"/>
    <property type="molecule type" value="Genomic_DNA"/>
</dbReference>
<evidence type="ECO:0000256" key="1">
    <source>
        <dbReference type="SAM" id="Phobius"/>
    </source>
</evidence>
<feature type="transmembrane region" description="Helical" evidence="1">
    <location>
        <begin position="76"/>
        <end position="94"/>
    </location>
</feature>
<dbReference type="Proteomes" id="UP000176005">
    <property type="component" value="Unassembled WGS sequence"/>
</dbReference>
<gene>
    <name evidence="2" type="ORF">AN218_19065</name>
</gene>
<feature type="transmembrane region" description="Helical" evidence="1">
    <location>
        <begin position="106"/>
        <end position="124"/>
    </location>
</feature>
<dbReference type="AlphaFoldDB" id="A0A1E7L1M9"/>